<keyword evidence="2 4" id="KW-0808">Transferase</keyword>
<organism evidence="4 6">
    <name type="scientific">Rahnella sp. (strain Y9602)</name>
    <dbReference type="NCBI Taxonomy" id="2703885"/>
    <lineage>
        <taxon>Bacteria</taxon>
        <taxon>Pseudomonadati</taxon>
        <taxon>Pseudomonadota</taxon>
        <taxon>Gammaproteobacteria</taxon>
        <taxon>Enterobacterales</taxon>
        <taxon>Yersiniaceae</taxon>
        <taxon>Rahnella</taxon>
    </lineage>
</organism>
<dbReference type="Proteomes" id="UP001598201">
    <property type="component" value="Unassembled WGS sequence"/>
</dbReference>
<protein>
    <submittedName>
        <fullName evidence="4 5">O-methyltransferase</fullName>
        <ecNumber evidence="5">2.1.1.-</ecNumber>
    </submittedName>
</protein>
<dbReference type="PANTHER" id="PTHR10509">
    <property type="entry name" value="O-METHYLTRANSFERASE-RELATED"/>
    <property type="match status" value="1"/>
</dbReference>
<dbReference type="GO" id="GO:0032259">
    <property type="term" value="P:methylation"/>
    <property type="evidence" value="ECO:0007669"/>
    <property type="project" value="UniProtKB-KW"/>
</dbReference>
<reference evidence="4 6" key="2">
    <citation type="journal article" date="2012" name="J. Bacteriol.">
        <title>Complete Genome Sequence of Rahnella sp. Strain Y9602, a Gammaproteobacterium Isolate from Metal- and Radionuclide-Contaminated Soil.</title>
        <authorList>
            <person name="Martinez R.J."/>
            <person name="Bruce D."/>
            <person name="Detter C."/>
            <person name="Goodwin L.A."/>
            <person name="Han J."/>
            <person name="Han C.S."/>
            <person name="Held B."/>
            <person name="Land M.L."/>
            <person name="Mikhailova N."/>
            <person name="Nolan M."/>
            <person name="Pennacchio L."/>
            <person name="Pitluck S."/>
            <person name="Tapia R."/>
            <person name="Woyke T."/>
            <person name="Sobecky P.A."/>
        </authorList>
    </citation>
    <scope>NUCLEOTIDE SEQUENCE [LARGE SCALE GENOMIC DNA]</scope>
    <source>
        <strain evidence="4 6">Y9602</strain>
    </source>
</reference>
<reference evidence="5 7" key="3">
    <citation type="submission" date="2024-09" db="EMBL/GenBank/DDBJ databases">
        <title>Genomes of Rahnella.</title>
        <authorList>
            <person name="Mnguni F.C."/>
            <person name="Shin G.Y."/>
            <person name="Coutinho T."/>
        </authorList>
    </citation>
    <scope>NUCLEOTIDE SEQUENCE [LARGE SCALE GENOMIC DNA]</scope>
    <source>
        <strain evidence="5 7">20WA0057</strain>
    </source>
</reference>
<dbReference type="GO" id="GO:0008171">
    <property type="term" value="F:O-methyltransferase activity"/>
    <property type="evidence" value="ECO:0007669"/>
    <property type="project" value="InterPro"/>
</dbReference>
<dbReference type="AlphaFoldDB" id="A0A0H3F8N4"/>
<evidence type="ECO:0000256" key="2">
    <source>
        <dbReference type="ARBA" id="ARBA00022679"/>
    </source>
</evidence>
<dbReference type="RefSeq" id="WP_013575283.1">
    <property type="nucleotide sequence ID" value="NC_015061.1"/>
</dbReference>
<reference evidence="6" key="1">
    <citation type="submission" date="2011-01" db="EMBL/GenBank/DDBJ databases">
        <title>Complete sequence of chromosome of Rahnella sp. Y9602.</title>
        <authorList>
            <consortium name="US DOE Joint Genome Institute"/>
            <person name="Lucas S."/>
            <person name="Copeland A."/>
            <person name="Lapidus A."/>
            <person name="Cheng J.-F."/>
            <person name="Goodwin L."/>
            <person name="Pitluck S."/>
            <person name="Lu M."/>
            <person name="Detter J.C."/>
            <person name="Han C."/>
            <person name="Tapia R."/>
            <person name="Land M."/>
            <person name="Hauser L."/>
            <person name="Kyrpides N."/>
            <person name="Ivanova N."/>
            <person name="Ovchinnikova G."/>
            <person name="Pagani I."/>
            <person name="Sobecky P.A."/>
            <person name="Martinez R.J."/>
            <person name="Woyke T."/>
        </authorList>
    </citation>
    <scope>NUCLEOTIDE SEQUENCE [LARGE SCALE GENOMIC DNA]</scope>
    <source>
        <strain evidence="6">Y9602</strain>
    </source>
</reference>
<dbReference type="CDD" id="cd02440">
    <property type="entry name" value="AdoMet_MTases"/>
    <property type="match status" value="1"/>
</dbReference>
<evidence type="ECO:0000313" key="6">
    <source>
        <dbReference type="Proteomes" id="UP000007257"/>
    </source>
</evidence>
<evidence type="ECO:0000256" key="1">
    <source>
        <dbReference type="ARBA" id="ARBA00022603"/>
    </source>
</evidence>
<dbReference type="EMBL" id="CP002505">
    <property type="protein sequence ID" value="ADW73581.1"/>
    <property type="molecule type" value="Genomic_DNA"/>
</dbReference>
<dbReference type="HOGENOM" id="CLU_067676_8_0_6"/>
<dbReference type="OrthoDB" id="9799672at2"/>
<dbReference type="InterPro" id="IPR029063">
    <property type="entry name" value="SAM-dependent_MTases_sf"/>
</dbReference>
<dbReference type="GO" id="GO:0008757">
    <property type="term" value="F:S-adenosylmethionine-dependent methyltransferase activity"/>
    <property type="evidence" value="ECO:0007669"/>
    <property type="project" value="TreeGrafter"/>
</dbReference>
<dbReference type="InterPro" id="IPR050362">
    <property type="entry name" value="Cation-dep_OMT"/>
</dbReference>
<dbReference type="InterPro" id="IPR002935">
    <property type="entry name" value="SAM_O-MeTrfase"/>
</dbReference>
<dbReference type="Proteomes" id="UP000007257">
    <property type="component" value="Chromosome"/>
</dbReference>
<evidence type="ECO:0000313" key="7">
    <source>
        <dbReference type="Proteomes" id="UP001598201"/>
    </source>
</evidence>
<keyword evidence="7" id="KW-1185">Reference proteome</keyword>
<name>A0A0H3F8N4_RAHSY</name>
<keyword evidence="1 4" id="KW-0489">Methyltransferase</keyword>
<dbReference type="PROSITE" id="PS51682">
    <property type="entry name" value="SAM_OMT_I"/>
    <property type="match status" value="1"/>
</dbReference>
<dbReference type="eggNOG" id="COG4122">
    <property type="taxonomic scope" value="Bacteria"/>
</dbReference>
<keyword evidence="3" id="KW-0949">S-adenosyl-L-methionine</keyword>
<sequence length="227" mass="24505">MGQGSPEEYSRKWAAVDNYLVSHLVDSDPVLDQVLKNNHQAGLPAHDVAPNQGKLLALFAQIISAQKVLEIGTLGAYSTIWLARALPARGKVVTLEADPHHARIAQTNIELAGLQDKITLHTGPASETLPTLAAEAPFDLIFIDADKPSNPLYLEWALKLSKPGTLIIGDNVVRDGAVVDPHSDDARVQGVRRFIEMIEQEPRLSATALQTVGSKGWDGFVLARVTG</sequence>
<proteinExistence type="predicted"/>
<gene>
    <name evidence="4" type="ordered locus">Rahaq_1965</name>
    <name evidence="5" type="ORF">ACFPK4_18400</name>
</gene>
<dbReference type="KEGG" id="rah:Rahaq_1965"/>
<dbReference type="EMBL" id="JBHUCJ010000052">
    <property type="protein sequence ID" value="MFD3225517.1"/>
    <property type="molecule type" value="Genomic_DNA"/>
</dbReference>
<dbReference type="Pfam" id="PF01596">
    <property type="entry name" value="Methyltransf_3"/>
    <property type="match status" value="1"/>
</dbReference>
<dbReference type="SUPFAM" id="SSF53335">
    <property type="entry name" value="S-adenosyl-L-methionine-dependent methyltransferases"/>
    <property type="match status" value="1"/>
</dbReference>
<evidence type="ECO:0000313" key="5">
    <source>
        <dbReference type="EMBL" id="MFD3225517.1"/>
    </source>
</evidence>
<dbReference type="PANTHER" id="PTHR10509:SF14">
    <property type="entry name" value="CAFFEOYL-COA O-METHYLTRANSFERASE 3-RELATED"/>
    <property type="match status" value="1"/>
</dbReference>
<evidence type="ECO:0000313" key="4">
    <source>
        <dbReference type="EMBL" id="ADW73581.1"/>
    </source>
</evidence>
<accession>A0A0H3F8N4</accession>
<dbReference type="Gene3D" id="3.40.50.150">
    <property type="entry name" value="Vaccinia Virus protein VP39"/>
    <property type="match status" value="1"/>
</dbReference>
<dbReference type="EC" id="2.1.1.-" evidence="5"/>
<evidence type="ECO:0000256" key="3">
    <source>
        <dbReference type="ARBA" id="ARBA00022691"/>
    </source>
</evidence>